<dbReference type="InterPro" id="IPR015422">
    <property type="entry name" value="PyrdxlP-dep_Trfase_small"/>
</dbReference>
<organism evidence="1 2">
    <name type="scientific">Photorhabdus temperata subsp. temperata Meg1</name>
    <dbReference type="NCBI Taxonomy" id="1393735"/>
    <lineage>
        <taxon>Bacteria</taxon>
        <taxon>Pseudomonadati</taxon>
        <taxon>Pseudomonadota</taxon>
        <taxon>Gammaproteobacteria</taxon>
        <taxon>Enterobacterales</taxon>
        <taxon>Morganellaceae</taxon>
        <taxon>Photorhabdus</taxon>
    </lineage>
</organism>
<gene>
    <name evidence="1" type="ORF">MEG1DRAFT_00834</name>
</gene>
<evidence type="ECO:0008006" key="3">
    <source>
        <dbReference type="Google" id="ProtNLM"/>
    </source>
</evidence>
<dbReference type="PATRIC" id="fig|1393735.3.peg.855"/>
<protein>
    <recommendedName>
        <fullName evidence="3">4-aminobutyrate aminotransferase</fullName>
    </recommendedName>
</protein>
<dbReference type="EMBL" id="JGVH01000008">
    <property type="protein sequence ID" value="KER04458.1"/>
    <property type="molecule type" value="Genomic_DNA"/>
</dbReference>
<dbReference type="InterPro" id="IPR015424">
    <property type="entry name" value="PyrdxlP-dep_Trfase"/>
</dbReference>
<comment type="caution">
    <text evidence="1">The sequence shown here is derived from an EMBL/GenBank/DDBJ whole genome shotgun (WGS) entry which is preliminary data.</text>
</comment>
<dbReference type="Gene3D" id="3.90.1150.10">
    <property type="entry name" value="Aspartate Aminotransferase, domain 1"/>
    <property type="match status" value="1"/>
</dbReference>
<dbReference type="Proteomes" id="UP000028002">
    <property type="component" value="Unassembled WGS sequence"/>
</dbReference>
<reference evidence="1 2" key="1">
    <citation type="submission" date="2014-03" db="EMBL/GenBank/DDBJ databases">
        <title>Draft Genome of Photorhabdus temperata Meg1.</title>
        <authorList>
            <person name="Hurst S.G.IV."/>
            <person name="Morris K."/>
            <person name="Thomas K."/>
            <person name="Tisa L.S."/>
        </authorList>
    </citation>
    <scope>NUCLEOTIDE SEQUENCE [LARGE SCALE GENOMIC DNA]</scope>
    <source>
        <strain evidence="1 2">Meg1</strain>
    </source>
</reference>
<sequence>MILLMCGVHSNVIRFLPPLTIQNHVFDEALNILESVLLELTEQ</sequence>
<dbReference type="AlphaFoldDB" id="A0A081S0K5"/>
<dbReference type="SUPFAM" id="SSF53383">
    <property type="entry name" value="PLP-dependent transferases"/>
    <property type="match status" value="1"/>
</dbReference>
<proteinExistence type="predicted"/>
<name>A0A081S0K5_PHOTE</name>
<accession>A0A081S0K5</accession>
<evidence type="ECO:0000313" key="2">
    <source>
        <dbReference type="Proteomes" id="UP000028002"/>
    </source>
</evidence>
<evidence type="ECO:0000313" key="1">
    <source>
        <dbReference type="EMBL" id="KER04458.1"/>
    </source>
</evidence>